<dbReference type="PROSITE" id="PS00136">
    <property type="entry name" value="SUBTILASE_ASP"/>
    <property type="match status" value="1"/>
</dbReference>
<evidence type="ECO:0000256" key="3">
    <source>
        <dbReference type="ARBA" id="ARBA00022801"/>
    </source>
</evidence>
<dbReference type="PANTHER" id="PTHR43806:SF11">
    <property type="entry name" value="CEREVISIN-RELATED"/>
    <property type="match status" value="1"/>
</dbReference>
<feature type="active site" description="Charge relay system" evidence="5">
    <location>
        <position position="178"/>
    </location>
</feature>
<organism evidence="10">
    <name type="scientific">uncultured Thermomicrobiales bacterium</name>
    <dbReference type="NCBI Taxonomy" id="1645740"/>
    <lineage>
        <taxon>Bacteria</taxon>
        <taxon>Pseudomonadati</taxon>
        <taxon>Thermomicrobiota</taxon>
        <taxon>Thermomicrobia</taxon>
        <taxon>Thermomicrobiales</taxon>
        <taxon>environmental samples</taxon>
    </lineage>
</organism>
<feature type="active site" description="Charge relay system" evidence="5">
    <location>
        <position position="350"/>
    </location>
</feature>
<dbReference type="EMBL" id="CADCWH010000060">
    <property type="protein sequence ID" value="CAA9544379.1"/>
    <property type="molecule type" value="Genomic_DNA"/>
</dbReference>
<evidence type="ECO:0000256" key="6">
    <source>
        <dbReference type="RuleBase" id="RU003355"/>
    </source>
</evidence>
<dbReference type="PANTHER" id="PTHR43806">
    <property type="entry name" value="PEPTIDASE S8"/>
    <property type="match status" value="1"/>
</dbReference>
<dbReference type="InterPro" id="IPR036852">
    <property type="entry name" value="Peptidase_S8/S53_dom_sf"/>
</dbReference>
<dbReference type="InterPro" id="IPR022398">
    <property type="entry name" value="Peptidase_S8_His-AS"/>
</dbReference>
<dbReference type="InterPro" id="IPR000209">
    <property type="entry name" value="Peptidase_S8/S53_dom"/>
</dbReference>
<dbReference type="Pfam" id="PF00754">
    <property type="entry name" value="F5_F8_type_C"/>
    <property type="match status" value="2"/>
</dbReference>
<evidence type="ECO:0000259" key="9">
    <source>
        <dbReference type="PROSITE" id="PS50022"/>
    </source>
</evidence>
<evidence type="ECO:0000256" key="8">
    <source>
        <dbReference type="SAM" id="SignalP"/>
    </source>
</evidence>
<dbReference type="SUPFAM" id="SSF49785">
    <property type="entry name" value="Galactose-binding domain-like"/>
    <property type="match status" value="2"/>
</dbReference>
<dbReference type="InterPro" id="IPR050131">
    <property type="entry name" value="Peptidase_S8_subtilisin-like"/>
</dbReference>
<dbReference type="InterPro" id="IPR023828">
    <property type="entry name" value="Peptidase_S8_Ser-AS"/>
</dbReference>
<dbReference type="GO" id="GO:0006508">
    <property type="term" value="P:proteolysis"/>
    <property type="evidence" value="ECO:0007669"/>
    <property type="project" value="UniProtKB-KW"/>
</dbReference>
<dbReference type="PROSITE" id="PS00138">
    <property type="entry name" value="SUBTILASE_SER"/>
    <property type="match status" value="1"/>
</dbReference>
<gene>
    <name evidence="10" type="ORF">AVDCRST_MAG70-382</name>
</gene>
<keyword evidence="4 5" id="KW-0720">Serine protease</keyword>
<dbReference type="PRINTS" id="PR00723">
    <property type="entry name" value="SUBTILISIN"/>
</dbReference>
<dbReference type="InterPro" id="IPR015500">
    <property type="entry name" value="Peptidase_S8_subtilisin-rel"/>
</dbReference>
<dbReference type="PROSITE" id="PS00137">
    <property type="entry name" value="SUBTILASE_HIS"/>
    <property type="match status" value="1"/>
</dbReference>
<dbReference type="Pfam" id="PF05922">
    <property type="entry name" value="Inhibitor_I9"/>
    <property type="match status" value="1"/>
</dbReference>
<evidence type="ECO:0000256" key="2">
    <source>
        <dbReference type="ARBA" id="ARBA00022670"/>
    </source>
</evidence>
<dbReference type="PROSITE" id="PS51892">
    <property type="entry name" value="SUBTILASE"/>
    <property type="match status" value="1"/>
</dbReference>
<name>A0A6J4U9Y5_9BACT</name>
<dbReference type="InterPro" id="IPR037045">
    <property type="entry name" value="S8pro/Inhibitor_I9_sf"/>
</dbReference>
<proteinExistence type="inferred from homology"/>
<dbReference type="InterPro" id="IPR008979">
    <property type="entry name" value="Galactose-bd-like_sf"/>
</dbReference>
<keyword evidence="8" id="KW-0732">Signal</keyword>
<feature type="region of interest" description="Disordered" evidence="7">
    <location>
        <begin position="596"/>
        <end position="616"/>
    </location>
</feature>
<accession>A0A6J4U9Y5</accession>
<keyword evidence="2 5" id="KW-0645">Protease</keyword>
<dbReference type="Gene3D" id="3.30.70.80">
    <property type="entry name" value="Peptidase S8 propeptide/proteinase inhibitor I9"/>
    <property type="match status" value="1"/>
</dbReference>
<dbReference type="InterPro" id="IPR023827">
    <property type="entry name" value="Peptidase_S8_Asp-AS"/>
</dbReference>
<dbReference type="SUPFAM" id="SSF54897">
    <property type="entry name" value="Protease propeptides/inhibitors"/>
    <property type="match status" value="1"/>
</dbReference>
<evidence type="ECO:0000313" key="10">
    <source>
        <dbReference type="EMBL" id="CAA9544379.1"/>
    </source>
</evidence>
<feature type="domain" description="F5/8 type C" evidence="9">
    <location>
        <begin position="732"/>
        <end position="876"/>
    </location>
</feature>
<dbReference type="GO" id="GO:0004252">
    <property type="term" value="F:serine-type endopeptidase activity"/>
    <property type="evidence" value="ECO:0007669"/>
    <property type="project" value="UniProtKB-UniRule"/>
</dbReference>
<feature type="active site" description="Charge relay system" evidence="5">
    <location>
        <position position="149"/>
    </location>
</feature>
<dbReference type="PROSITE" id="PS50022">
    <property type="entry name" value="FA58C_3"/>
    <property type="match status" value="2"/>
</dbReference>
<dbReference type="InterPro" id="IPR010259">
    <property type="entry name" value="S8pro/Inhibitor_I9"/>
</dbReference>
<dbReference type="Gene3D" id="2.30.30.40">
    <property type="entry name" value="SH3 Domains"/>
    <property type="match status" value="1"/>
</dbReference>
<reference evidence="10" key="1">
    <citation type="submission" date="2020-02" db="EMBL/GenBank/DDBJ databases">
        <authorList>
            <person name="Meier V. D."/>
        </authorList>
    </citation>
    <scope>NUCLEOTIDE SEQUENCE</scope>
    <source>
        <strain evidence="10">AVDCRST_MAG70</strain>
    </source>
</reference>
<feature type="signal peptide" evidence="8">
    <location>
        <begin position="1"/>
        <end position="31"/>
    </location>
</feature>
<comment type="similarity">
    <text evidence="1 5 6">Belongs to the peptidase S8 family.</text>
</comment>
<evidence type="ECO:0000256" key="4">
    <source>
        <dbReference type="ARBA" id="ARBA00022825"/>
    </source>
</evidence>
<protein>
    <recommendedName>
        <fullName evidence="9">F5/8 type C domain-containing protein</fullName>
    </recommendedName>
</protein>
<dbReference type="Gene3D" id="2.60.120.260">
    <property type="entry name" value="Galactose-binding domain-like"/>
    <property type="match status" value="2"/>
</dbReference>
<evidence type="ECO:0000256" key="7">
    <source>
        <dbReference type="SAM" id="MobiDB-lite"/>
    </source>
</evidence>
<dbReference type="AlphaFoldDB" id="A0A6J4U9Y5"/>
<dbReference type="SUPFAM" id="SSF52743">
    <property type="entry name" value="Subtilisin-like"/>
    <property type="match status" value="1"/>
</dbReference>
<dbReference type="InterPro" id="IPR000421">
    <property type="entry name" value="FA58C"/>
</dbReference>
<dbReference type="Gene3D" id="3.40.50.200">
    <property type="entry name" value="Peptidase S8/S53 domain"/>
    <property type="match status" value="1"/>
</dbReference>
<feature type="chain" id="PRO_5026944728" description="F5/8 type C domain-containing protein" evidence="8">
    <location>
        <begin position="32"/>
        <end position="945"/>
    </location>
</feature>
<evidence type="ECO:0000256" key="5">
    <source>
        <dbReference type="PROSITE-ProRule" id="PRU01240"/>
    </source>
</evidence>
<feature type="domain" description="F5/8 type C" evidence="9">
    <location>
        <begin position="445"/>
        <end position="588"/>
    </location>
</feature>
<evidence type="ECO:0000256" key="1">
    <source>
        <dbReference type="ARBA" id="ARBA00011073"/>
    </source>
</evidence>
<keyword evidence="3 5" id="KW-0378">Hydrolase</keyword>
<feature type="compositionally biased region" description="Pro residues" evidence="7">
    <location>
        <begin position="915"/>
        <end position="936"/>
    </location>
</feature>
<dbReference type="Pfam" id="PF00082">
    <property type="entry name" value="Peptidase_S8"/>
    <property type="match status" value="1"/>
</dbReference>
<feature type="region of interest" description="Disordered" evidence="7">
    <location>
        <begin position="906"/>
        <end position="945"/>
    </location>
</feature>
<sequence length="945" mass="95844">MERAPFADRPLTRWLLTAGLLFALLASRVPAASSAAQTPRDIASGRVIVTLQSDADPTVIANRAIRQNNAAVRQVYQTAIRGFAATLSPAAAQALARDPAVRSITPDYPVQATAQTLPTGVDRIDADKNLTASIDGIDTPINVDIAILDSGITAHGDLNVVGGIDCTGTGSYVDDNGHGTHVAGSAAARDNASGVVGVAPGARVWAVKVLTANASGSYSTLICGVDWVTRNAGTIAIANMSLAGTAPASTCTADLLSTDPFHQAICRSVNAGVTYTVAAGNAAANASGYVPASFDEVITVSAASDQDGKPGGDSFASFSNYGSVVDIAAPGVGILSTLNNGSYGTKNGTSMASPHVAGAAALIIATNGRIGPASVKSLLLSSREHSALTGDPDGISEGILAVGNGFALTTPTQTPTATATKAATTTATATKAATTTATATALPATATPTATPSSGSTNGSKVTIVGATRSSGSTSPTYAYDGNTTTSWYTSTSTTPTSAHITLDTGATRSLSSIRWQFRVSGYADRMYIQVSNTGTSWSTLARRSNATAGTWQSVATTTSARYVRFYFTNPNSDPRLGYLAEIEIYAATSAQVVGSENPTTTESAPVSPTVSSTATPPLTVASGGAVTIANTGGAGANCRVGPSVEASVIATLAEGTVLESTGPSVDGWQPVTCTGQSGFVSVLFLASAAALPVATAASAEHPTPTSVEATVTPPPPDPSAIAPGRVATDVAVEPVATLTPTPSGPTPFPVAVITGSANTNLATDAVDGDRTTIWRAETGLVEDGATLTLDLGVVQPVGTLRWVTPLTGPSGGLTFHVSEDGERWMTVGQPEWWDVDTRWREWEVNVAARFVRFTFANRDGRPVLGGLAEVEVHAATSPLRPLALDTPTPIPAPTLTAVEPTLTITTPADTVPLPSAPPETPATDEPPVPPDPPATNEPNPALGG</sequence>